<feature type="transmembrane region" description="Helical" evidence="4">
    <location>
        <begin position="42"/>
        <end position="64"/>
    </location>
</feature>
<name>A0ABN8JK62_9HYPH</name>
<dbReference type="CDD" id="cd06413">
    <property type="entry name" value="GH25_muramidase_1"/>
    <property type="match status" value="1"/>
</dbReference>
<gene>
    <name evidence="5" type="ORF">MES4922_160118</name>
</gene>
<dbReference type="PANTHER" id="PTHR34135">
    <property type="entry name" value="LYSOZYME"/>
    <property type="match status" value="1"/>
</dbReference>
<dbReference type="PANTHER" id="PTHR34135:SF2">
    <property type="entry name" value="LYSOZYME"/>
    <property type="match status" value="1"/>
</dbReference>
<evidence type="ECO:0000256" key="4">
    <source>
        <dbReference type="SAM" id="Phobius"/>
    </source>
</evidence>
<protein>
    <submittedName>
        <fullName evidence="5">Lysozyme</fullName>
    </submittedName>
</protein>
<dbReference type="PROSITE" id="PS51904">
    <property type="entry name" value="GLYCOSYL_HYDROL_F25_2"/>
    <property type="match status" value="1"/>
</dbReference>
<dbReference type="InterPro" id="IPR017853">
    <property type="entry name" value="GH"/>
</dbReference>
<keyword evidence="4" id="KW-1133">Transmembrane helix</keyword>
<dbReference type="SMART" id="SM00641">
    <property type="entry name" value="Glyco_25"/>
    <property type="match status" value="1"/>
</dbReference>
<keyword evidence="6" id="KW-1185">Reference proteome</keyword>
<keyword evidence="4" id="KW-0812">Transmembrane</keyword>
<evidence type="ECO:0000256" key="1">
    <source>
        <dbReference type="ARBA" id="ARBA00010646"/>
    </source>
</evidence>
<keyword evidence="2" id="KW-0378">Hydrolase</keyword>
<evidence type="ECO:0000313" key="5">
    <source>
        <dbReference type="EMBL" id="CAH2396281.1"/>
    </source>
</evidence>
<comment type="similarity">
    <text evidence="1">Belongs to the glycosyl hydrolase 25 family.</text>
</comment>
<evidence type="ECO:0000256" key="3">
    <source>
        <dbReference type="ARBA" id="ARBA00023295"/>
    </source>
</evidence>
<keyword evidence="3" id="KW-0326">Glycosidase</keyword>
<sequence>MRSGPQSGRKANDLAFRATNARSPWRRAGRLNRDRPLLKNRIVLWGAGGLILACLVAAGGYLYFQAFSPDRGKYPLRGIDVSHHQRQIDWGRVAADDVAFAIIKATEGGDHVDDAFAANLREARAAGLAVGAYHFFTFCRPGADQAKNFISVVPRDQTLLPPVVDIEFVGNCPRRPLPEELSVELSAFLGPVEAAFGKTAILYVTDDAARAYAGQIVGRPRWVRSLALQPGYDDWIYWQYHDKGRVDGISGDVDLNVLQGGQETLTTLFAAPPESMPSEIPRTP</sequence>
<comment type="caution">
    <text evidence="5">The sequence shown here is derived from an EMBL/GenBank/DDBJ whole genome shotgun (WGS) entry which is preliminary data.</text>
</comment>
<dbReference type="InterPro" id="IPR002053">
    <property type="entry name" value="Glyco_hydro_25"/>
</dbReference>
<dbReference type="Pfam" id="PF01183">
    <property type="entry name" value="Glyco_hydro_25"/>
    <property type="match status" value="1"/>
</dbReference>
<dbReference type="SUPFAM" id="SSF51445">
    <property type="entry name" value="(Trans)glycosidases"/>
    <property type="match status" value="1"/>
</dbReference>
<dbReference type="Gene3D" id="3.20.20.80">
    <property type="entry name" value="Glycosidases"/>
    <property type="match status" value="1"/>
</dbReference>
<evidence type="ECO:0000256" key="2">
    <source>
        <dbReference type="ARBA" id="ARBA00022801"/>
    </source>
</evidence>
<organism evidence="5 6">
    <name type="scientific">Mesorhizobium ventifaucium</name>
    <dbReference type="NCBI Taxonomy" id="666020"/>
    <lineage>
        <taxon>Bacteria</taxon>
        <taxon>Pseudomonadati</taxon>
        <taxon>Pseudomonadota</taxon>
        <taxon>Alphaproteobacteria</taxon>
        <taxon>Hyphomicrobiales</taxon>
        <taxon>Phyllobacteriaceae</taxon>
        <taxon>Mesorhizobium</taxon>
    </lineage>
</organism>
<evidence type="ECO:0000313" key="6">
    <source>
        <dbReference type="Proteomes" id="UP001152604"/>
    </source>
</evidence>
<accession>A0ABN8JK62</accession>
<reference evidence="5" key="1">
    <citation type="submission" date="2022-03" db="EMBL/GenBank/DDBJ databases">
        <authorList>
            <person name="Brunel B."/>
        </authorList>
    </citation>
    <scope>NUCLEOTIDE SEQUENCE</scope>
    <source>
        <strain evidence="5">STM4922sample</strain>
    </source>
</reference>
<dbReference type="InterPro" id="IPR018077">
    <property type="entry name" value="Glyco_hydro_fam25_subgr"/>
</dbReference>
<dbReference type="EMBL" id="CAKXZS010000008">
    <property type="protein sequence ID" value="CAH2396281.1"/>
    <property type="molecule type" value="Genomic_DNA"/>
</dbReference>
<dbReference type="Proteomes" id="UP001152604">
    <property type="component" value="Unassembled WGS sequence"/>
</dbReference>
<keyword evidence="4" id="KW-0472">Membrane</keyword>
<proteinExistence type="inferred from homology"/>